<sequence>MKNFIYIIIALLTFSSCENMLEEEVYDTRTVEDIYATPESANAVVLGVLKSFGSYNYYSAQLHQVLGFHSGLTGRRAGANSAKPLAQMKVTPGTAWIDKTYDGMYETIASANFVISTTDSVPETDIAKNARGVALFSRAVSYFNLVRMYGGTPLVLEPILSEEESHVPRATKEAVFQQIEKDLIEAWGFLYEAQEVSAMPSKWAAKAFLAKLYLRIASETNAVEDWTKARDYAVEVITSTKYSLVPNFDDLFDLSKEFSSESIFELAFATVPDGGCAFPNIKGPHKTTEGASLEAWGRIIVLRAPYDRMLAAVGGVEDARMNLGALTTWNRYGGTTAITYPIKKGTKINDKATSYLFYPGINKWNDPGSLNRNTAGNNFIVCRLAEMYLIAAEAENEINPLSQTAIDYLNDIRERSRNSGNTGLPADYTAADFTSKEDLTDAIMDERLVEFVGELHTWFDARRRGVDYLTKIFNAHNDNLDYIKSPEGQSIYGSGIFKSANDFYFPTDASSVERNLLLPIPATVIQSNNAIGIEDQNPGY</sequence>
<evidence type="ECO:0000256" key="1">
    <source>
        <dbReference type="ARBA" id="ARBA00004442"/>
    </source>
</evidence>
<dbReference type="CDD" id="cd08977">
    <property type="entry name" value="SusD"/>
    <property type="match status" value="1"/>
</dbReference>
<dbReference type="InterPro" id="IPR011990">
    <property type="entry name" value="TPR-like_helical_dom_sf"/>
</dbReference>
<protein>
    <submittedName>
        <fullName evidence="8">RagB/SusD family nutrient uptake outer membrane protein</fullName>
    </submittedName>
</protein>
<dbReference type="Gene3D" id="1.25.40.390">
    <property type="match status" value="1"/>
</dbReference>
<dbReference type="Proteomes" id="UP000605676">
    <property type="component" value="Unassembled WGS sequence"/>
</dbReference>
<accession>A0ABS1HKM8</accession>
<dbReference type="SUPFAM" id="SSF48452">
    <property type="entry name" value="TPR-like"/>
    <property type="match status" value="1"/>
</dbReference>
<evidence type="ECO:0000256" key="5">
    <source>
        <dbReference type="ARBA" id="ARBA00023237"/>
    </source>
</evidence>
<feature type="domain" description="RagB/SusD" evidence="6">
    <location>
        <begin position="342"/>
        <end position="540"/>
    </location>
</feature>
<evidence type="ECO:0000313" key="8">
    <source>
        <dbReference type="EMBL" id="MBK3518228.1"/>
    </source>
</evidence>
<keyword evidence="3" id="KW-0732">Signal</keyword>
<evidence type="ECO:0000256" key="3">
    <source>
        <dbReference type="ARBA" id="ARBA00022729"/>
    </source>
</evidence>
<evidence type="ECO:0000259" key="7">
    <source>
        <dbReference type="Pfam" id="PF14322"/>
    </source>
</evidence>
<evidence type="ECO:0000313" key="9">
    <source>
        <dbReference type="Proteomes" id="UP000605676"/>
    </source>
</evidence>
<feature type="domain" description="SusD-like N-terminal" evidence="7">
    <location>
        <begin position="94"/>
        <end position="214"/>
    </location>
</feature>
<dbReference type="Pfam" id="PF07980">
    <property type="entry name" value="SusD_RagB"/>
    <property type="match status" value="1"/>
</dbReference>
<dbReference type="InterPro" id="IPR033985">
    <property type="entry name" value="SusD-like_N"/>
</dbReference>
<dbReference type="PROSITE" id="PS51257">
    <property type="entry name" value="PROKAR_LIPOPROTEIN"/>
    <property type="match status" value="1"/>
</dbReference>
<proteinExistence type="inferred from homology"/>
<reference evidence="8 9" key="1">
    <citation type="submission" date="2021-01" db="EMBL/GenBank/DDBJ databases">
        <title>Carboxyliciviraga sp.nov., isolated from coastal sediments.</title>
        <authorList>
            <person name="Lu D."/>
            <person name="Zhang T."/>
        </authorList>
    </citation>
    <scope>NUCLEOTIDE SEQUENCE [LARGE SCALE GENOMIC DNA]</scope>
    <source>
        <strain evidence="8 9">N1Y132</strain>
    </source>
</reference>
<evidence type="ECO:0000259" key="6">
    <source>
        <dbReference type="Pfam" id="PF07980"/>
    </source>
</evidence>
<organism evidence="8 9">
    <name type="scientific">Carboxylicivirga marina</name>
    <dbReference type="NCBI Taxonomy" id="2800988"/>
    <lineage>
        <taxon>Bacteria</taxon>
        <taxon>Pseudomonadati</taxon>
        <taxon>Bacteroidota</taxon>
        <taxon>Bacteroidia</taxon>
        <taxon>Marinilabiliales</taxon>
        <taxon>Marinilabiliaceae</taxon>
        <taxon>Carboxylicivirga</taxon>
    </lineage>
</organism>
<dbReference type="Pfam" id="PF14322">
    <property type="entry name" value="SusD-like_3"/>
    <property type="match status" value="1"/>
</dbReference>
<gene>
    <name evidence="8" type="ORF">JIV24_12855</name>
</gene>
<dbReference type="InterPro" id="IPR012944">
    <property type="entry name" value="SusD_RagB_dom"/>
</dbReference>
<dbReference type="EMBL" id="JAENRR010000029">
    <property type="protein sequence ID" value="MBK3518228.1"/>
    <property type="molecule type" value="Genomic_DNA"/>
</dbReference>
<evidence type="ECO:0000256" key="4">
    <source>
        <dbReference type="ARBA" id="ARBA00023136"/>
    </source>
</evidence>
<keyword evidence="5" id="KW-0998">Cell outer membrane</keyword>
<name>A0ABS1HKM8_9BACT</name>
<dbReference type="RefSeq" id="WP_200465456.1">
    <property type="nucleotide sequence ID" value="NZ_JAENRR010000029.1"/>
</dbReference>
<comment type="subcellular location">
    <subcellularLocation>
        <location evidence="1">Cell outer membrane</location>
    </subcellularLocation>
</comment>
<evidence type="ECO:0000256" key="2">
    <source>
        <dbReference type="ARBA" id="ARBA00006275"/>
    </source>
</evidence>
<keyword evidence="4" id="KW-0472">Membrane</keyword>
<comment type="similarity">
    <text evidence="2">Belongs to the SusD family.</text>
</comment>
<comment type="caution">
    <text evidence="8">The sequence shown here is derived from an EMBL/GenBank/DDBJ whole genome shotgun (WGS) entry which is preliminary data.</text>
</comment>
<keyword evidence="9" id="KW-1185">Reference proteome</keyword>